<keyword evidence="5" id="KW-1185">Reference proteome</keyword>
<dbReference type="Pfam" id="PF00486">
    <property type="entry name" value="Trans_reg_C"/>
    <property type="match status" value="1"/>
</dbReference>
<evidence type="ECO:0000313" key="5">
    <source>
        <dbReference type="Proteomes" id="UP001459204"/>
    </source>
</evidence>
<dbReference type="CDD" id="cd00383">
    <property type="entry name" value="trans_reg_C"/>
    <property type="match status" value="1"/>
</dbReference>
<dbReference type="InterPro" id="IPR016032">
    <property type="entry name" value="Sig_transdc_resp-reg_C-effctor"/>
</dbReference>
<proteinExistence type="predicted"/>
<dbReference type="SUPFAM" id="SSF48452">
    <property type="entry name" value="TPR-like"/>
    <property type="match status" value="1"/>
</dbReference>
<dbReference type="RefSeq" id="WP_341724661.1">
    <property type="nucleotide sequence ID" value="NZ_JBBWWT010000001.1"/>
</dbReference>
<protein>
    <submittedName>
        <fullName evidence="4">Winged helix-turn-helix domain-containing protein</fullName>
    </submittedName>
</protein>
<dbReference type="Proteomes" id="UP001459204">
    <property type="component" value="Unassembled WGS sequence"/>
</dbReference>
<dbReference type="SMART" id="SM00862">
    <property type="entry name" value="Trans_reg_C"/>
    <property type="match status" value="1"/>
</dbReference>
<evidence type="ECO:0000256" key="1">
    <source>
        <dbReference type="ARBA" id="ARBA00023125"/>
    </source>
</evidence>
<feature type="DNA-binding region" description="OmpR/PhoB-type" evidence="2">
    <location>
        <begin position="6"/>
        <end position="104"/>
    </location>
</feature>
<reference evidence="4 5" key="1">
    <citation type="submission" date="2024-04" db="EMBL/GenBank/DDBJ databases">
        <title>Draft genome sequence of Pseudoxanthomonas putridarboris WD12.</title>
        <authorList>
            <person name="Oh J."/>
        </authorList>
    </citation>
    <scope>NUCLEOTIDE SEQUENCE [LARGE SCALE GENOMIC DNA]</scope>
    <source>
        <strain evidence="4 5">WD12</strain>
    </source>
</reference>
<dbReference type="InterPro" id="IPR001867">
    <property type="entry name" value="OmpR/PhoB-type_DNA-bd"/>
</dbReference>
<feature type="domain" description="OmpR/PhoB-type" evidence="3">
    <location>
        <begin position="6"/>
        <end position="104"/>
    </location>
</feature>
<dbReference type="PROSITE" id="PS51755">
    <property type="entry name" value="OMPR_PHOB"/>
    <property type="match status" value="1"/>
</dbReference>
<dbReference type="Gene3D" id="1.10.10.10">
    <property type="entry name" value="Winged helix-like DNA-binding domain superfamily/Winged helix DNA-binding domain"/>
    <property type="match status" value="1"/>
</dbReference>
<dbReference type="InterPro" id="IPR036388">
    <property type="entry name" value="WH-like_DNA-bd_sf"/>
</dbReference>
<dbReference type="InterPro" id="IPR011990">
    <property type="entry name" value="TPR-like_helical_dom_sf"/>
</dbReference>
<evidence type="ECO:0000259" key="3">
    <source>
        <dbReference type="PROSITE" id="PS51755"/>
    </source>
</evidence>
<organism evidence="4 5">
    <name type="scientific">Pseudoxanthomonas putridarboris</name>
    <dbReference type="NCBI Taxonomy" id="752605"/>
    <lineage>
        <taxon>Bacteria</taxon>
        <taxon>Pseudomonadati</taxon>
        <taxon>Pseudomonadota</taxon>
        <taxon>Gammaproteobacteria</taxon>
        <taxon>Lysobacterales</taxon>
        <taxon>Lysobacteraceae</taxon>
        <taxon>Pseudoxanthomonas</taxon>
    </lineage>
</organism>
<evidence type="ECO:0000313" key="4">
    <source>
        <dbReference type="EMBL" id="MEL1263490.1"/>
    </source>
</evidence>
<evidence type="ECO:0000256" key="2">
    <source>
        <dbReference type="PROSITE-ProRule" id="PRU01091"/>
    </source>
</evidence>
<gene>
    <name evidence="4" type="ORF">AAD027_03765</name>
</gene>
<name>A0ABU9IX24_9GAMM</name>
<dbReference type="SUPFAM" id="SSF46894">
    <property type="entry name" value="C-terminal effector domain of the bipartite response regulators"/>
    <property type="match status" value="1"/>
</dbReference>
<comment type="caution">
    <text evidence="4">The sequence shown here is derived from an EMBL/GenBank/DDBJ whole genome shotgun (WGS) entry which is preliminary data.</text>
</comment>
<sequence>MSLPAPAQLAFDDVVIDFAGRRLLRGGVEQALEPKAFAVLALLAGEPGRVFARDEILDAVWGHRHVTPGVLNRIVTLLRQALDEDAHHPRLLHTLHGVGYRFDLPAACASPATETTLPNPPGASAETSPIQALNRRASDQAPARRPWHTARRLPLLPAVLVVAVVGALWLWPRADPAPPASVSSSTATVGTPTLVVMPLKPIDDGDRTRIIADGLGEELICSLAQIDGLRVIARDSTRLAAAESNDPAQLVQRLGITHALEGNLQQSGQSLRVRLRLVDAHGGGALWTKDFDRDASEVLLLQREIAEAVAASLALKLGLDAVPARSGDAEFLHRYLVARALVNRRDLPPEASTELAESEFRDLVRAHPDDARARAGLALALEVRAQRKPTLAPALRQEALREATLAMQLDPSLPEPYFVLASDACYKSEWERCLELEAKTLKVAPSNTDVVYGNAIILARLGYLDRAESVMRELAARDPISDRPSFLLGRILDTQGRHDEARREFVGLPPDAAYARWFNAVWRRDYAAALRIAERDIGAPDHPDAYASRLAPGYVAASRALADPSLWPQAVAEFEKSEQSTGLTNFARVLTPDAPARAAYLIRELNQIRQRGYSSWDLLLWSKDLAFLRRDPAFQEFLRDNGILAYWRKHGFPAQCRAQGDGAVCE</sequence>
<dbReference type="EMBL" id="JBBWWT010000001">
    <property type="protein sequence ID" value="MEL1263490.1"/>
    <property type="molecule type" value="Genomic_DNA"/>
</dbReference>
<keyword evidence="1 2" id="KW-0238">DNA-binding</keyword>
<dbReference type="Gene3D" id="1.25.40.10">
    <property type="entry name" value="Tetratricopeptide repeat domain"/>
    <property type="match status" value="1"/>
</dbReference>
<accession>A0ABU9IX24</accession>